<dbReference type="Gene3D" id="3.40.30.10">
    <property type="entry name" value="Glutaredoxin"/>
    <property type="match status" value="1"/>
</dbReference>
<dbReference type="AlphaFoldDB" id="A0A2H0U9I0"/>
<dbReference type="InterPro" id="IPR050924">
    <property type="entry name" value="Peroxiredoxin_BCP/PrxQ"/>
</dbReference>
<comment type="similarity">
    <text evidence="10">Belongs to the peroxiredoxin family. BCP/PrxQ subfamily.</text>
</comment>
<dbReference type="PANTHER" id="PTHR42801:SF4">
    <property type="entry name" value="AHPC_TSA FAMILY PROTEIN"/>
    <property type="match status" value="1"/>
</dbReference>
<dbReference type="InterPro" id="IPR024706">
    <property type="entry name" value="Peroxiredoxin_AhpC-typ"/>
</dbReference>
<dbReference type="Proteomes" id="UP000230179">
    <property type="component" value="Unassembled WGS sequence"/>
</dbReference>
<evidence type="ECO:0000256" key="4">
    <source>
        <dbReference type="ARBA" id="ARBA00022559"/>
    </source>
</evidence>
<evidence type="ECO:0000256" key="6">
    <source>
        <dbReference type="ARBA" id="ARBA00023002"/>
    </source>
</evidence>
<evidence type="ECO:0000256" key="12">
    <source>
        <dbReference type="PIRSR" id="PIRSR000239-1"/>
    </source>
</evidence>
<keyword evidence="6" id="KW-0560">Oxidoreductase</keyword>
<dbReference type="EMBL" id="PFBL01000021">
    <property type="protein sequence ID" value="PIR83074.1"/>
    <property type="molecule type" value="Genomic_DNA"/>
</dbReference>
<dbReference type="GO" id="GO:0034599">
    <property type="term" value="P:cellular response to oxidative stress"/>
    <property type="evidence" value="ECO:0007669"/>
    <property type="project" value="TreeGrafter"/>
</dbReference>
<dbReference type="InterPro" id="IPR000866">
    <property type="entry name" value="AhpC/TSA"/>
</dbReference>
<keyword evidence="8" id="KW-0676">Redox-active center</keyword>
<proteinExistence type="inferred from homology"/>
<keyword evidence="4 14" id="KW-0575">Peroxidase</keyword>
<evidence type="ECO:0000259" key="13">
    <source>
        <dbReference type="PROSITE" id="PS51352"/>
    </source>
</evidence>
<reference evidence="15" key="1">
    <citation type="submission" date="2017-09" db="EMBL/GenBank/DDBJ databases">
        <title>Depth-based differentiation of microbial function through sediment-hosted aquifers and enrichment of novel symbionts in the deep terrestrial subsurface.</title>
        <authorList>
            <person name="Probst A.J."/>
            <person name="Ladd B."/>
            <person name="Jarett J.K."/>
            <person name="Geller-Mcgrath D.E."/>
            <person name="Sieber C.M.K."/>
            <person name="Emerson J.B."/>
            <person name="Anantharaman K."/>
            <person name="Thomas B.C."/>
            <person name="Malmstrom R."/>
            <person name="Stieglmeier M."/>
            <person name="Klingl A."/>
            <person name="Woyke T."/>
            <person name="Ryan C.M."/>
            <person name="Banfield J.F."/>
        </authorList>
    </citation>
    <scope>NUCLEOTIDE SEQUENCE [LARGE SCALE GENOMIC DNA]</scope>
</reference>
<organism evidence="14 15">
    <name type="scientific">Candidatus Kaiserbacteria bacterium CG10_big_fil_rev_8_21_14_0_10_56_12</name>
    <dbReference type="NCBI Taxonomy" id="1974611"/>
    <lineage>
        <taxon>Bacteria</taxon>
        <taxon>Candidatus Kaiseribacteriota</taxon>
    </lineage>
</organism>
<dbReference type="PROSITE" id="PS51352">
    <property type="entry name" value="THIOREDOXIN_2"/>
    <property type="match status" value="1"/>
</dbReference>
<comment type="subunit">
    <text evidence="2">Monomer.</text>
</comment>
<dbReference type="FunFam" id="3.40.30.10:FF:000007">
    <property type="entry name" value="Thioredoxin-dependent thiol peroxidase"/>
    <property type="match status" value="1"/>
</dbReference>
<feature type="active site" description="Cysteine sulfenic acid (-SOH) intermediate; for peroxidase activity" evidence="12">
    <location>
        <position position="46"/>
    </location>
</feature>
<evidence type="ECO:0000256" key="11">
    <source>
        <dbReference type="ARBA" id="ARBA00049091"/>
    </source>
</evidence>
<accession>A0A2H0U9I0</accession>
<dbReference type="InterPro" id="IPR013766">
    <property type="entry name" value="Thioredoxin_domain"/>
</dbReference>
<evidence type="ECO:0000256" key="2">
    <source>
        <dbReference type="ARBA" id="ARBA00011245"/>
    </source>
</evidence>
<dbReference type="PANTHER" id="PTHR42801">
    <property type="entry name" value="THIOREDOXIN-DEPENDENT PEROXIDE REDUCTASE"/>
    <property type="match status" value="1"/>
</dbReference>
<evidence type="ECO:0000256" key="1">
    <source>
        <dbReference type="ARBA" id="ARBA00003330"/>
    </source>
</evidence>
<evidence type="ECO:0000256" key="9">
    <source>
        <dbReference type="ARBA" id="ARBA00032824"/>
    </source>
</evidence>
<gene>
    <name evidence="14" type="ORF">COU19_02820</name>
</gene>
<dbReference type="NCBIfam" id="NF006960">
    <property type="entry name" value="PRK09437.1"/>
    <property type="match status" value="1"/>
</dbReference>
<dbReference type="CDD" id="cd03017">
    <property type="entry name" value="PRX_BCP"/>
    <property type="match status" value="1"/>
</dbReference>
<dbReference type="InterPro" id="IPR036249">
    <property type="entry name" value="Thioredoxin-like_sf"/>
</dbReference>
<keyword evidence="7" id="KW-1015">Disulfide bond</keyword>
<evidence type="ECO:0000256" key="10">
    <source>
        <dbReference type="ARBA" id="ARBA00038489"/>
    </source>
</evidence>
<sequence length="157" mass="17386">MKIPMAGDAAPAFTLRDQDGKEHALKDYKGSWVLLCFYPKDDTPGCTIEACTIRDQLKDFKKIGATVLGVSTDSVASHKKFATAYELPFTLLADENKEVVGRYGVFGEKKFMGRTYMGTTRTSFLIDPKSKIAKVYEKVKPLAHAAEVIADLKELSK</sequence>
<evidence type="ECO:0000256" key="5">
    <source>
        <dbReference type="ARBA" id="ARBA00022862"/>
    </source>
</evidence>
<evidence type="ECO:0000256" key="8">
    <source>
        <dbReference type="ARBA" id="ARBA00023284"/>
    </source>
</evidence>
<evidence type="ECO:0000313" key="15">
    <source>
        <dbReference type="Proteomes" id="UP000230179"/>
    </source>
</evidence>
<feature type="domain" description="Thioredoxin" evidence="13">
    <location>
        <begin position="4"/>
        <end position="157"/>
    </location>
</feature>
<evidence type="ECO:0000313" key="14">
    <source>
        <dbReference type="EMBL" id="PIR83074.1"/>
    </source>
</evidence>
<keyword evidence="5" id="KW-0049">Antioxidant</keyword>
<comment type="caution">
    <text evidence="14">The sequence shown here is derived from an EMBL/GenBank/DDBJ whole genome shotgun (WGS) entry which is preliminary data.</text>
</comment>
<evidence type="ECO:0000256" key="3">
    <source>
        <dbReference type="ARBA" id="ARBA00013017"/>
    </source>
</evidence>
<dbReference type="Pfam" id="PF00578">
    <property type="entry name" value="AhpC-TSA"/>
    <property type="match status" value="1"/>
</dbReference>
<dbReference type="SUPFAM" id="SSF52833">
    <property type="entry name" value="Thioredoxin-like"/>
    <property type="match status" value="1"/>
</dbReference>
<dbReference type="GO" id="GO:0008379">
    <property type="term" value="F:thioredoxin peroxidase activity"/>
    <property type="evidence" value="ECO:0007669"/>
    <property type="project" value="TreeGrafter"/>
</dbReference>
<name>A0A2H0U9I0_9BACT</name>
<comment type="function">
    <text evidence="1">Thiol-specific peroxidase that catalyzes the reduction of hydrogen peroxide and organic hydroperoxides to water and alcohols, respectively. Plays a role in cell protection against oxidative stress by detoxifying peroxides and as sensor of hydrogen peroxide-mediated signaling events.</text>
</comment>
<dbReference type="PIRSF" id="PIRSF000239">
    <property type="entry name" value="AHPC"/>
    <property type="match status" value="1"/>
</dbReference>
<evidence type="ECO:0000256" key="7">
    <source>
        <dbReference type="ARBA" id="ARBA00023157"/>
    </source>
</evidence>
<comment type="catalytic activity">
    <reaction evidence="11">
        <text>a hydroperoxide + [thioredoxin]-dithiol = an alcohol + [thioredoxin]-disulfide + H2O</text>
        <dbReference type="Rhea" id="RHEA:62620"/>
        <dbReference type="Rhea" id="RHEA-COMP:10698"/>
        <dbReference type="Rhea" id="RHEA-COMP:10700"/>
        <dbReference type="ChEBI" id="CHEBI:15377"/>
        <dbReference type="ChEBI" id="CHEBI:29950"/>
        <dbReference type="ChEBI" id="CHEBI:30879"/>
        <dbReference type="ChEBI" id="CHEBI:35924"/>
        <dbReference type="ChEBI" id="CHEBI:50058"/>
        <dbReference type="EC" id="1.11.1.24"/>
    </reaction>
</comment>
<dbReference type="GO" id="GO:0045454">
    <property type="term" value="P:cell redox homeostasis"/>
    <property type="evidence" value="ECO:0007669"/>
    <property type="project" value="TreeGrafter"/>
</dbReference>
<dbReference type="GO" id="GO:0005737">
    <property type="term" value="C:cytoplasm"/>
    <property type="evidence" value="ECO:0007669"/>
    <property type="project" value="TreeGrafter"/>
</dbReference>
<dbReference type="EC" id="1.11.1.24" evidence="3"/>
<protein>
    <recommendedName>
        <fullName evidence="3">thioredoxin-dependent peroxiredoxin</fullName>
        <ecNumber evidence="3">1.11.1.24</ecNumber>
    </recommendedName>
    <alternativeName>
        <fullName evidence="9">Thioredoxin peroxidase</fullName>
    </alternativeName>
</protein>